<proteinExistence type="predicted"/>
<evidence type="ECO:0000256" key="6">
    <source>
        <dbReference type="ARBA" id="ARBA00022989"/>
    </source>
</evidence>
<evidence type="ECO:0000256" key="2">
    <source>
        <dbReference type="ARBA" id="ARBA00022448"/>
    </source>
</evidence>
<feature type="transmembrane region" description="Helical" evidence="8">
    <location>
        <begin position="180"/>
        <end position="198"/>
    </location>
</feature>
<evidence type="ECO:0000256" key="8">
    <source>
        <dbReference type="SAM" id="Phobius"/>
    </source>
</evidence>
<keyword evidence="11" id="KW-1185">Reference proteome</keyword>
<dbReference type="PANTHER" id="PTHR30413">
    <property type="entry name" value="INNER MEMBRANE TRANSPORT PERMEASE"/>
    <property type="match status" value="1"/>
</dbReference>
<keyword evidence="7 8" id="KW-0472">Membrane</keyword>
<name>A0A2A2HAB8_METBR</name>
<feature type="transmembrane region" description="Helical" evidence="8">
    <location>
        <begin position="142"/>
        <end position="168"/>
    </location>
</feature>
<dbReference type="PANTHER" id="PTHR30413:SF8">
    <property type="entry name" value="TRANSPORT PERMEASE PROTEIN"/>
    <property type="match status" value="1"/>
</dbReference>
<keyword evidence="4" id="KW-0997">Cell inner membrane</keyword>
<reference evidence="10 11" key="1">
    <citation type="journal article" date="2017" name="BMC Genomics">
        <title>Genomic analysis of methanogenic archaea reveals a shift towards energy conservation.</title>
        <authorList>
            <person name="Gilmore S.P."/>
            <person name="Henske J.K."/>
            <person name="Sexton J.A."/>
            <person name="Solomon K.V."/>
            <person name="Seppala S."/>
            <person name="Yoo J.I."/>
            <person name="Huyett L.M."/>
            <person name="Pressman A."/>
            <person name="Cogan J.Z."/>
            <person name="Kivenson V."/>
            <person name="Peng X."/>
            <person name="Tan Y."/>
            <person name="Valentine D.L."/>
            <person name="O'Malley M.A."/>
        </authorList>
    </citation>
    <scope>NUCLEOTIDE SEQUENCE [LARGE SCALE GENOMIC DNA]</scope>
    <source>
        <strain evidence="10 11">M.o.H.</strain>
    </source>
</reference>
<evidence type="ECO:0000256" key="7">
    <source>
        <dbReference type="ARBA" id="ARBA00023136"/>
    </source>
</evidence>
<dbReference type="InterPro" id="IPR047817">
    <property type="entry name" value="ABC2_TM_bact-type"/>
</dbReference>
<dbReference type="PIRSF" id="PIRSF006648">
    <property type="entry name" value="DrrB"/>
    <property type="match status" value="1"/>
</dbReference>
<dbReference type="AlphaFoldDB" id="A0A2A2HAB8"/>
<dbReference type="GO" id="GO:0140359">
    <property type="term" value="F:ABC-type transporter activity"/>
    <property type="evidence" value="ECO:0007669"/>
    <property type="project" value="InterPro"/>
</dbReference>
<dbReference type="PROSITE" id="PS51012">
    <property type="entry name" value="ABC_TM2"/>
    <property type="match status" value="1"/>
</dbReference>
<feature type="transmembrane region" description="Helical" evidence="8">
    <location>
        <begin position="72"/>
        <end position="91"/>
    </location>
</feature>
<feature type="domain" description="ABC transmembrane type-2" evidence="9">
    <location>
        <begin position="39"/>
        <end position="257"/>
    </location>
</feature>
<keyword evidence="5 8" id="KW-0812">Transmembrane</keyword>
<protein>
    <submittedName>
        <fullName evidence="10">ABC transporter</fullName>
    </submittedName>
</protein>
<keyword evidence="6 8" id="KW-1133">Transmembrane helix</keyword>
<evidence type="ECO:0000256" key="4">
    <source>
        <dbReference type="ARBA" id="ARBA00022519"/>
    </source>
</evidence>
<evidence type="ECO:0000256" key="5">
    <source>
        <dbReference type="ARBA" id="ARBA00022692"/>
    </source>
</evidence>
<sequence>MNYKLVSKHRFIANFSKYRYLLVELVKRDIKIKYRRSVLGIFWSFLNPLLMMIVLTLIFSTIFKRNIENFPVYLLTGKIVFDFYAGGSIAAMKSIKRNASIIKKVYVPKYMYSLSSVLSNFVTFALSLIVLFGVMIVTNAPFTIYILFAILPIFLLLLFTIGVGLILASITVFFRDIEHLYDVFITMLLYGSAIFYPVEIIPESYRFLFELNPVFALISLCRDSFTYGRIFELNTLLYASVVSVVLFILGILLFYKYQDKFILYV</sequence>
<evidence type="ECO:0000313" key="11">
    <source>
        <dbReference type="Proteomes" id="UP000217784"/>
    </source>
</evidence>
<dbReference type="EMBL" id="LMVM01000001">
    <property type="protein sequence ID" value="PAV06431.1"/>
    <property type="molecule type" value="Genomic_DNA"/>
</dbReference>
<dbReference type="GO" id="GO:0043190">
    <property type="term" value="C:ATP-binding cassette (ABC) transporter complex"/>
    <property type="evidence" value="ECO:0007669"/>
    <property type="project" value="InterPro"/>
</dbReference>
<evidence type="ECO:0000259" key="9">
    <source>
        <dbReference type="PROSITE" id="PS51012"/>
    </source>
</evidence>
<gene>
    <name evidence="10" type="ORF">ASJ80_15850</name>
</gene>
<evidence type="ECO:0000256" key="1">
    <source>
        <dbReference type="ARBA" id="ARBA00004429"/>
    </source>
</evidence>
<feature type="transmembrane region" description="Helical" evidence="8">
    <location>
        <begin position="37"/>
        <end position="60"/>
    </location>
</feature>
<comment type="caution">
    <text evidence="10">The sequence shown here is derived from an EMBL/GenBank/DDBJ whole genome shotgun (WGS) entry which is preliminary data.</text>
</comment>
<feature type="transmembrane region" description="Helical" evidence="8">
    <location>
        <begin position="112"/>
        <end position="136"/>
    </location>
</feature>
<keyword evidence="3" id="KW-1003">Cell membrane</keyword>
<comment type="subcellular location">
    <subcellularLocation>
        <location evidence="1">Cell inner membrane</location>
        <topology evidence="1">Multi-pass membrane protein</topology>
    </subcellularLocation>
</comment>
<dbReference type="GO" id="GO:0015920">
    <property type="term" value="P:lipopolysaccharide transport"/>
    <property type="evidence" value="ECO:0007669"/>
    <property type="project" value="TreeGrafter"/>
</dbReference>
<dbReference type="InterPro" id="IPR013525">
    <property type="entry name" value="ABC2_TM"/>
</dbReference>
<dbReference type="OrthoDB" id="74139at2157"/>
<dbReference type="InterPro" id="IPR000412">
    <property type="entry name" value="ABC_2_transport"/>
</dbReference>
<keyword evidence="2" id="KW-0813">Transport</keyword>
<evidence type="ECO:0000313" key="10">
    <source>
        <dbReference type="EMBL" id="PAV06431.1"/>
    </source>
</evidence>
<evidence type="ECO:0000256" key="3">
    <source>
        <dbReference type="ARBA" id="ARBA00022475"/>
    </source>
</evidence>
<dbReference type="Pfam" id="PF01061">
    <property type="entry name" value="ABC2_membrane"/>
    <property type="match status" value="1"/>
</dbReference>
<dbReference type="Proteomes" id="UP000217784">
    <property type="component" value="Unassembled WGS sequence"/>
</dbReference>
<feature type="transmembrane region" description="Helical" evidence="8">
    <location>
        <begin position="236"/>
        <end position="255"/>
    </location>
</feature>
<dbReference type="PRINTS" id="PR00164">
    <property type="entry name" value="ABC2TRNSPORT"/>
</dbReference>
<organism evidence="10 11">
    <name type="scientific">Methanobacterium bryantii</name>
    <dbReference type="NCBI Taxonomy" id="2161"/>
    <lineage>
        <taxon>Archaea</taxon>
        <taxon>Methanobacteriati</taxon>
        <taxon>Methanobacteriota</taxon>
        <taxon>Methanomada group</taxon>
        <taxon>Methanobacteria</taxon>
        <taxon>Methanobacteriales</taxon>
        <taxon>Methanobacteriaceae</taxon>
        <taxon>Methanobacterium</taxon>
    </lineage>
</organism>
<accession>A0A2A2HAB8</accession>